<evidence type="ECO:0000256" key="2">
    <source>
        <dbReference type="ARBA" id="ARBA00023015"/>
    </source>
</evidence>
<evidence type="ECO:0000313" key="9">
    <source>
        <dbReference type="Proteomes" id="UP001519342"/>
    </source>
</evidence>
<dbReference type="PANTHER" id="PTHR43214:SF40">
    <property type="entry name" value="TRANSCRIPTIONAL REGULATORY PROTEIN LNRK"/>
    <property type="match status" value="1"/>
</dbReference>
<dbReference type="InterPro" id="IPR039420">
    <property type="entry name" value="WalR-like"/>
</dbReference>
<dbReference type="Gene3D" id="3.40.50.2300">
    <property type="match status" value="1"/>
</dbReference>
<dbReference type="Pfam" id="PF00196">
    <property type="entry name" value="GerE"/>
    <property type="match status" value="1"/>
</dbReference>
<feature type="modified residue" description="4-aspartylphosphate" evidence="5">
    <location>
        <position position="54"/>
    </location>
</feature>
<dbReference type="PRINTS" id="PR00038">
    <property type="entry name" value="HTHLUXR"/>
</dbReference>
<name>A0ABS4GEQ7_9FIRM</name>
<keyword evidence="3 8" id="KW-0238">DNA-binding</keyword>
<dbReference type="PROSITE" id="PS50110">
    <property type="entry name" value="RESPONSE_REGULATORY"/>
    <property type="match status" value="1"/>
</dbReference>
<protein>
    <submittedName>
        <fullName evidence="8">DNA-binding NarL/FixJ family response regulator</fullName>
    </submittedName>
</protein>
<feature type="domain" description="Response regulatory" evidence="7">
    <location>
        <begin position="3"/>
        <end position="119"/>
    </location>
</feature>
<dbReference type="Pfam" id="PF00072">
    <property type="entry name" value="Response_reg"/>
    <property type="match status" value="1"/>
</dbReference>
<dbReference type="SUPFAM" id="SSF52172">
    <property type="entry name" value="CheY-like"/>
    <property type="match status" value="1"/>
</dbReference>
<dbReference type="InterPro" id="IPR011006">
    <property type="entry name" value="CheY-like_superfamily"/>
</dbReference>
<dbReference type="InterPro" id="IPR016032">
    <property type="entry name" value="Sig_transdc_resp-reg_C-effctor"/>
</dbReference>
<dbReference type="CDD" id="cd06170">
    <property type="entry name" value="LuxR_C_like"/>
    <property type="match status" value="1"/>
</dbReference>
<evidence type="ECO:0000259" key="6">
    <source>
        <dbReference type="PROSITE" id="PS50043"/>
    </source>
</evidence>
<dbReference type="RefSeq" id="WP_209511909.1">
    <property type="nucleotide sequence ID" value="NZ_JAGGKS010000005.1"/>
</dbReference>
<keyword evidence="1 5" id="KW-0597">Phosphoprotein</keyword>
<proteinExistence type="predicted"/>
<dbReference type="EMBL" id="JAGGKS010000005">
    <property type="protein sequence ID" value="MBP1926182.1"/>
    <property type="molecule type" value="Genomic_DNA"/>
</dbReference>
<dbReference type="Proteomes" id="UP001519342">
    <property type="component" value="Unassembled WGS sequence"/>
</dbReference>
<dbReference type="GO" id="GO:0003677">
    <property type="term" value="F:DNA binding"/>
    <property type="evidence" value="ECO:0007669"/>
    <property type="project" value="UniProtKB-KW"/>
</dbReference>
<feature type="domain" description="HTH luxR-type" evidence="6">
    <location>
        <begin position="149"/>
        <end position="214"/>
    </location>
</feature>
<evidence type="ECO:0000313" key="8">
    <source>
        <dbReference type="EMBL" id="MBP1926182.1"/>
    </source>
</evidence>
<evidence type="ECO:0000256" key="4">
    <source>
        <dbReference type="ARBA" id="ARBA00023163"/>
    </source>
</evidence>
<accession>A0ABS4GEQ7</accession>
<evidence type="ECO:0000256" key="3">
    <source>
        <dbReference type="ARBA" id="ARBA00023125"/>
    </source>
</evidence>
<gene>
    <name evidence="8" type="ORF">J2Z76_002046</name>
</gene>
<comment type="caution">
    <text evidence="8">The sequence shown here is derived from an EMBL/GenBank/DDBJ whole genome shotgun (WGS) entry which is preliminary data.</text>
</comment>
<dbReference type="InterPro" id="IPR001789">
    <property type="entry name" value="Sig_transdc_resp-reg_receiver"/>
</dbReference>
<dbReference type="PROSITE" id="PS50043">
    <property type="entry name" value="HTH_LUXR_2"/>
    <property type="match status" value="1"/>
</dbReference>
<dbReference type="SUPFAM" id="SSF46894">
    <property type="entry name" value="C-terminal effector domain of the bipartite response regulators"/>
    <property type="match status" value="1"/>
</dbReference>
<evidence type="ECO:0000256" key="1">
    <source>
        <dbReference type="ARBA" id="ARBA00022553"/>
    </source>
</evidence>
<organism evidence="8 9">
    <name type="scientific">Sedimentibacter acidaminivorans</name>
    <dbReference type="NCBI Taxonomy" id="913099"/>
    <lineage>
        <taxon>Bacteria</taxon>
        <taxon>Bacillati</taxon>
        <taxon>Bacillota</taxon>
        <taxon>Tissierellia</taxon>
        <taxon>Sedimentibacter</taxon>
    </lineage>
</organism>
<dbReference type="SMART" id="SM00421">
    <property type="entry name" value="HTH_LUXR"/>
    <property type="match status" value="1"/>
</dbReference>
<evidence type="ECO:0000256" key="5">
    <source>
        <dbReference type="PROSITE-ProRule" id="PRU00169"/>
    </source>
</evidence>
<evidence type="ECO:0000259" key="7">
    <source>
        <dbReference type="PROSITE" id="PS50110"/>
    </source>
</evidence>
<dbReference type="InterPro" id="IPR058245">
    <property type="entry name" value="NreC/VraR/RcsB-like_REC"/>
</dbReference>
<keyword evidence="9" id="KW-1185">Reference proteome</keyword>
<keyword evidence="4" id="KW-0804">Transcription</keyword>
<keyword evidence="2" id="KW-0805">Transcription regulation</keyword>
<dbReference type="InterPro" id="IPR000792">
    <property type="entry name" value="Tscrpt_reg_LuxR_C"/>
</dbReference>
<dbReference type="SMART" id="SM00448">
    <property type="entry name" value="REC"/>
    <property type="match status" value="1"/>
</dbReference>
<sequence>MIKLLLVDDQDILVEGLKLILGVEDDIEICGTANNGKKAYELCKWNKPDVILMDIQMPEINGVEVTAMIKKDFPNVKIIVLTTFNDDQYIYDSLKNGASGYLLKDTSPSEIARAVRTVYNGGALIQSEVAIKVVNKFSQLAKGNSNKYIDPKVKLLTEREIDICRLLAEGRNNKEIADELYISQGTVKNHITKILVKLDFRDRTQLAIFTVKNDL</sequence>
<reference evidence="8 9" key="1">
    <citation type="submission" date="2021-03" db="EMBL/GenBank/DDBJ databases">
        <title>Genomic Encyclopedia of Type Strains, Phase IV (KMG-IV): sequencing the most valuable type-strain genomes for metagenomic binning, comparative biology and taxonomic classification.</title>
        <authorList>
            <person name="Goeker M."/>
        </authorList>
    </citation>
    <scope>NUCLEOTIDE SEQUENCE [LARGE SCALE GENOMIC DNA]</scope>
    <source>
        <strain evidence="8 9">DSM 24004</strain>
    </source>
</reference>
<dbReference type="CDD" id="cd17535">
    <property type="entry name" value="REC_NarL-like"/>
    <property type="match status" value="1"/>
</dbReference>
<dbReference type="PANTHER" id="PTHR43214">
    <property type="entry name" value="TWO-COMPONENT RESPONSE REGULATOR"/>
    <property type="match status" value="1"/>
</dbReference>